<gene>
    <name evidence="3" type="ORF">E5A73_01405</name>
</gene>
<name>A0A4S1XGS3_9SPHN</name>
<dbReference type="InterPro" id="IPR018754">
    <property type="entry name" value="RovC-like_DNA-bd"/>
</dbReference>
<dbReference type="EMBL" id="SRXT01000001">
    <property type="protein sequence ID" value="TGX55814.1"/>
    <property type="molecule type" value="Genomic_DNA"/>
</dbReference>
<keyword evidence="4" id="KW-1185">Reference proteome</keyword>
<sequence>MSPGTPAPAPRRAARAGSHPAPTPSCGGFTFAERPEVEAPDARILWRADFDPGTLHVVAAPIGRGDPDAIDPAALAPWLTIVRDGQGEHAVLSDGWHHIRLDVEQGSLAAGEPVLLHYRLKGIATAEPRILPLRRLIDLCRNRRFSKSLYPPDPRVERWILALRVHDAVMDGASQREIARVLFDDAPVRGEGDRRSDSIRSRVRRLVGEARRLAGGGYRALMRRGD</sequence>
<comment type="caution">
    <text evidence="3">The sequence shown here is derived from an EMBL/GenBank/DDBJ whole genome shotgun (WGS) entry which is preliminary data.</text>
</comment>
<evidence type="ECO:0000313" key="3">
    <source>
        <dbReference type="EMBL" id="TGX55814.1"/>
    </source>
</evidence>
<protein>
    <submittedName>
        <fullName evidence="3">DUF2285 domain-containing protein</fullName>
    </submittedName>
</protein>
<proteinExistence type="predicted"/>
<evidence type="ECO:0000313" key="4">
    <source>
        <dbReference type="Proteomes" id="UP000306147"/>
    </source>
</evidence>
<evidence type="ECO:0000256" key="1">
    <source>
        <dbReference type="SAM" id="MobiDB-lite"/>
    </source>
</evidence>
<evidence type="ECO:0000259" key="2">
    <source>
        <dbReference type="Pfam" id="PF10074"/>
    </source>
</evidence>
<feature type="region of interest" description="Disordered" evidence="1">
    <location>
        <begin position="1"/>
        <end position="31"/>
    </location>
</feature>
<feature type="domain" description="T6SS Transcription factor RovC-like DNA binding" evidence="2">
    <location>
        <begin position="128"/>
        <end position="223"/>
    </location>
</feature>
<accession>A0A4S1XGS3</accession>
<dbReference type="Proteomes" id="UP000306147">
    <property type="component" value="Unassembled WGS sequence"/>
</dbReference>
<organism evidence="3 4">
    <name type="scientific">Sphingomonas gei</name>
    <dbReference type="NCBI Taxonomy" id="1395960"/>
    <lineage>
        <taxon>Bacteria</taxon>
        <taxon>Pseudomonadati</taxon>
        <taxon>Pseudomonadota</taxon>
        <taxon>Alphaproteobacteria</taxon>
        <taxon>Sphingomonadales</taxon>
        <taxon>Sphingomonadaceae</taxon>
        <taxon>Sphingomonas</taxon>
    </lineage>
</organism>
<dbReference type="OrthoDB" id="9800831at2"/>
<dbReference type="AlphaFoldDB" id="A0A4S1XGS3"/>
<dbReference type="Pfam" id="PF10074">
    <property type="entry name" value="RovC_DNA-bd"/>
    <property type="match status" value="1"/>
</dbReference>
<reference evidence="3 4" key="1">
    <citation type="submission" date="2019-04" db="EMBL/GenBank/DDBJ databases">
        <title>Sphingomonas psychrotolerans sp. nov., isolated from soil in the Tianshan Mountains, Xinjiang, China.</title>
        <authorList>
            <person name="Luo Y."/>
            <person name="Sheng H."/>
        </authorList>
    </citation>
    <scope>NUCLEOTIDE SEQUENCE [LARGE SCALE GENOMIC DNA]</scope>
    <source>
        <strain evidence="3 4">ZFGT-11</strain>
    </source>
</reference>